<keyword evidence="4" id="KW-1185">Reference proteome</keyword>
<dbReference type="InterPro" id="IPR052408">
    <property type="entry name" value="Exonuclease_MUT-7-like"/>
</dbReference>
<feature type="domain" description="3'-5' exonuclease" evidence="2">
    <location>
        <begin position="5"/>
        <end position="155"/>
    </location>
</feature>
<dbReference type="InterPro" id="IPR036397">
    <property type="entry name" value="RNaseH_sf"/>
</dbReference>
<dbReference type="PANTHER" id="PTHR47765:SF2">
    <property type="entry name" value="EXONUCLEASE MUT-7 HOMOLOG"/>
    <property type="match status" value="1"/>
</dbReference>
<name>A0A9K3GGS6_9EUKA</name>
<evidence type="ECO:0000313" key="4">
    <source>
        <dbReference type="Proteomes" id="UP000265618"/>
    </source>
</evidence>
<dbReference type="Pfam" id="PF01612">
    <property type="entry name" value="DNA_pol_A_exo1"/>
    <property type="match status" value="1"/>
</dbReference>
<feature type="compositionally biased region" description="Basic and acidic residues" evidence="1">
    <location>
        <begin position="170"/>
        <end position="180"/>
    </location>
</feature>
<organism evidence="3 4">
    <name type="scientific">Kipferlia bialata</name>
    <dbReference type="NCBI Taxonomy" id="797122"/>
    <lineage>
        <taxon>Eukaryota</taxon>
        <taxon>Metamonada</taxon>
        <taxon>Carpediemonas-like organisms</taxon>
        <taxon>Kipferlia</taxon>
    </lineage>
</organism>
<dbReference type="SUPFAM" id="SSF53098">
    <property type="entry name" value="Ribonuclease H-like"/>
    <property type="match status" value="1"/>
</dbReference>
<reference evidence="3 4" key="1">
    <citation type="journal article" date="2018" name="PLoS ONE">
        <title>The draft genome of Kipferlia bialata reveals reductive genome evolution in fornicate parasites.</title>
        <authorList>
            <person name="Tanifuji G."/>
            <person name="Takabayashi S."/>
            <person name="Kume K."/>
            <person name="Takagi M."/>
            <person name="Nakayama T."/>
            <person name="Kamikawa R."/>
            <person name="Inagaki Y."/>
            <person name="Hashimoto T."/>
        </authorList>
    </citation>
    <scope>NUCLEOTIDE SEQUENCE [LARGE SCALE GENOMIC DNA]</scope>
    <source>
        <strain evidence="3">NY0173</strain>
    </source>
</reference>
<evidence type="ECO:0000259" key="2">
    <source>
        <dbReference type="Pfam" id="PF01612"/>
    </source>
</evidence>
<dbReference type="EMBL" id="BDIP01001045">
    <property type="protein sequence ID" value="GIQ83429.1"/>
    <property type="molecule type" value="Genomic_DNA"/>
</dbReference>
<proteinExistence type="predicted"/>
<dbReference type="GO" id="GO:0008408">
    <property type="term" value="F:3'-5' exonuclease activity"/>
    <property type="evidence" value="ECO:0007669"/>
    <property type="project" value="InterPro"/>
</dbReference>
<dbReference type="Gene3D" id="3.30.420.10">
    <property type="entry name" value="Ribonuclease H-like superfamily/Ribonuclease H"/>
    <property type="match status" value="1"/>
</dbReference>
<dbReference type="GO" id="GO:0006139">
    <property type="term" value="P:nucleobase-containing compound metabolic process"/>
    <property type="evidence" value="ECO:0007669"/>
    <property type="project" value="InterPro"/>
</dbReference>
<dbReference type="GO" id="GO:0003676">
    <property type="term" value="F:nucleic acid binding"/>
    <property type="evidence" value="ECO:0007669"/>
    <property type="project" value="InterPro"/>
</dbReference>
<comment type="caution">
    <text evidence="3">The sequence shown here is derived from an EMBL/GenBank/DDBJ whole genome shotgun (WGS) entry which is preliminary data.</text>
</comment>
<feature type="region of interest" description="Disordered" evidence="1">
    <location>
        <begin position="170"/>
        <end position="191"/>
    </location>
</feature>
<gene>
    <name evidence="3" type="ORF">KIPB_004747</name>
</gene>
<sequence>MDQPIVGIDFEWRPVFRKGGFHPISIIQMSTLDHVFVFHVTIGTGERVARESPVFTRLLTDTEGPRPMLLIKDPHGDRPMFLKSFGIELPSVTCIHGVLNGVSMGTLNVGAICKTLGLASNTPKNKRIACSDWSQWPLTRKQQLYAAFDPYFNILCCVILARVIRERGEREDTIRDRGEAEGTPNATSTSLCRQEESGALASLNAQTHGAFSYQAVVDTVRDRLSASDYEVTDALGQVIPKPLLSEYQYGRVKCGYCEAGTVGGVDTLVHMELYHPKEAEREREARQGGTCLIQMSAACLLHLPMSTEDIDRITEEKLPVVIPASNATLLRLVPEGIRLRVQGCERLSTLCRSVLVKHWRCQGVFDVIDLCLQSGFAEEAWTASITWDLTGSGYGPDERSAFESDLAEGAVSVVDPFLQSAQCPVEHFPGYLFAKRAEELAQTMKERRPIRTLKVVRHRNRK</sequence>
<evidence type="ECO:0000256" key="1">
    <source>
        <dbReference type="SAM" id="MobiDB-lite"/>
    </source>
</evidence>
<evidence type="ECO:0000313" key="3">
    <source>
        <dbReference type="EMBL" id="GIQ83429.1"/>
    </source>
</evidence>
<dbReference type="InterPro" id="IPR002562">
    <property type="entry name" value="3'-5'_exonuclease_dom"/>
</dbReference>
<dbReference type="InterPro" id="IPR012337">
    <property type="entry name" value="RNaseH-like_sf"/>
</dbReference>
<dbReference type="Proteomes" id="UP000265618">
    <property type="component" value="Unassembled WGS sequence"/>
</dbReference>
<accession>A0A9K3GGS6</accession>
<dbReference type="AlphaFoldDB" id="A0A9K3GGS6"/>
<dbReference type="PANTHER" id="PTHR47765">
    <property type="entry name" value="3'-5' EXONUCLEASE DOMAIN-CONTAINING PROTEIN"/>
    <property type="match status" value="1"/>
</dbReference>
<dbReference type="OrthoDB" id="10261556at2759"/>
<protein>
    <recommendedName>
        <fullName evidence="2">3'-5' exonuclease domain-containing protein</fullName>
    </recommendedName>
</protein>